<dbReference type="InterPro" id="IPR043502">
    <property type="entry name" value="DNA/RNA_pol_sf"/>
</dbReference>
<organism evidence="2 3">
    <name type="scientific">Coemansia biformis</name>
    <dbReference type="NCBI Taxonomy" id="1286918"/>
    <lineage>
        <taxon>Eukaryota</taxon>
        <taxon>Fungi</taxon>
        <taxon>Fungi incertae sedis</taxon>
        <taxon>Zoopagomycota</taxon>
        <taxon>Kickxellomycotina</taxon>
        <taxon>Kickxellomycetes</taxon>
        <taxon>Kickxellales</taxon>
        <taxon>Kickxellaceae</taxon>
        <taxon>Coemansia</taxon>
    </lineage>
</organism>
<evidence type="ECO:0000313" key="2">
    <source>
        <dbReference type="EMBL" id="KAJ1731951.1"/>
    </source>
</evidence>
<dbReference type="AlphaFoldDB" id="A0A9W7YDD6"/>
<evidence type="ECO:0008006" key="4">
    <source>
        <dbReference type="Google" id="ProtNLM"/>
    </source>
</evidence>
<gene>
    <name evidence="2" type="ORF">LPJ61_002278</name>
</gene>
<feature type="region of interest" description="Disordered" evidence="1">
    <location>
        <begin position="964"/>
        <end position="1020"/>
    </location>
</feature>
<keyword evidence="3" id="KW-1185">Reference proteome</keyword>
<protein>
    <recommendedName>
        <fullName evidence="4">Reverse transcriptase domain-containing protein</fullName>
    </recommendedName>
</protein>
<sequence>MFMDMASFFMQLRLATEVADFWVYDGACYGKLRTQCMVQGNSESPAIAQAFLTFVLGMAESLCSKLLVYINNVYLKDMAGNEAVHIMDVSIMLCCLAAANITVNMQKLLWCATSGMEVLGCAWSADHSWVPFDHCVMTLQGMDFPAMVSSIRRLCGGINSISEHIPWSHVLLAPFYEAMGKCSEDPDDLAPVAYFSCTFGGQQGSKLSVWCEACTAYEAAKHFYPYLDGCTNFQLETDCAVVVSLHMHKTTNDGDVLAHFKLGLAELGVKKHMIVHRPGIDQQMADWLSWAKECQCPSKAPSAAPEMGGLKEAEEMIGGNSIVYTVGALMASTQSTADSADAAKEMVPGAGDNGDWVDSGNGHGILLWTDSDNKDGWVPNDNEDINGSNLQPPSCAEQYCAVQAVLCDLPWPSDFTDCQAEDMEIQSWIVLCHQCEWLEDPLTPKFRMVETKCLCSAILYELVGRHGVHDAVGTWVLALTRQAACQYVKAVHHALAHPDNMHTLKFVAQHIVFRSASRAMTILVGLQADPVFCMGLMTGGPSKGPAGAASGATPMEIEEATCKTLAEQGEQATREAAALDECKQKILLAIREHLEDEYGSKMAAEFEVRRQMPMERMASAVELAFQEARAGIWAFTEEKAREQSTIEELKEKTWAVEACLAVADKGLKGQQCEEERLAHKILQSKQPEYQVEAAKAMMGVKLRWEIADRERAEQQCKELEEAMWRPLPQKHAALKYVDEEAPLWVVTVQGKDAGTSCTKFKKVLDVHLHYHIQRKIALRSANVVQFAMHPMWWGVAVEATQLCRWMTIVDIPPWDLAPEEDLSPVVARARGLELWGMALLVEEPRVQQLSAWVHSKAPSEVVLSMEMEEDPQPVLTLHSWEEGEIMEHPDWTGEQEALPAEKWDREPELQLRLGPVSNDSQQPLPEPRRVIQIKCHCIKEGECPVEMDGTLGDEMVLIDIPDGYYTNSSEEENTPSTKRAVKKAAPKAVAAAPAQAEAAGPPSTKPPGGAELGGPSTSPQ</sequence>
<accession>A0A9W7YDD6</accession>
<reference evidence="2" key="1">
    <citation type="submission" date="2022-07" db="EMBL/GenBank/DDBJ databases">
        <title>Phylogenomic reconstructions and comparative analyses of Kickxellomycotina fungi.</title>
        <authorList>
            <person name="Reynolds N.K."/>
            <person name="Stajich J.E."/>
            <person name="Barry K."/>
            <person name="Grigoriev I.V."/>
            <person name="Crous P."/>
            <person name="Smith M.E."/>
        </authorList>
    </citation>
    <scope>NUCLEOTIDE SEQUENCE</scope>
    <source>
        <strain evidence="2">BCRC 34381</strain>
    </source>
</reference>
<evidence type="ECO:0000313" key="3">
    <source>
        <dbReference type="Proteomes" id="UP001143981"/>
    </source>
</evidence>
<proteinExistence type="predicted"/>
<feature type="compositionally biased region" description="Low complexity" evidence="1">
    <location>
        <begin position="986"/>
        <end position="1002"/>
    </location>
</feature>
<dbReference type="SUPFAM" id="SSF56672">
    <property type="entry name" value="DNA/RNA polymerases"/>
    <property type="match status" value="1"/>
</dbReference>
<evidence type="ECO:0000256" key="1">
    <source>
        <dbReference type="SAM" id="MobiDB-lite"/>
    </source>
</evidence>
<comment type="caution">
    <text evidence="2">The sequence shown here is derived from an EMBL/GenBank/DDBJ whole genome shotgun (WGS) entry which is preliminary data.</text>
</comment>
<name>A0A9W7YDD6_9FUNG</name>
<dbReference type="Proteomes" id="UP001143981">
    <property type="component" value="Unassembled WGS sequence"/>
</dbReference>
<dbReference type="EMBL" id="JANBOI010000273">
    <property type="protein sequence ID" value="KAJ1731951.1"/>
    <property type="molecule type" value="Genomic_DNA"/>
</dbReference>